<reference evidence="11" key="1">
    <citation type="submission" date="2021-01" db="EMBL/GenBank/DDBJ databases">
        <authorList>
            <person name="Corre E."/>
            <person name="Pelletier E."/>
            <person name="Niang G."/>
            <person name="Scheremetjew M."/>
            <person name="Finn R."/>
            <person name="Kale V."/>
            <person name="Holt S."/>
            <person name="Cochrane G."/>
            <person name="Meng A."/>
            <person name="Brown T."/>
            <person name="Cohen L."/>
        </authorList>
    </citation>
    <scope>NUCLEOTIDE SEQUENCE</scope>
    <source>
        <strain evidence="11">CCMP2078</strain>
    </source>
</reference>
<dbReference type="FunFam" id="3.30.470.10:FF:000002">
    <property type="entry name" value="Branched-chain-amino-acid aminotransferase"/>
    <property type="match status" value="1"/>
</dbReference>
<gene>
    <name evidence="11" type="ORF">PPYR1160_LOCUS2512</name>
</gene>
<name>A0A7R9U2Z2_9STRA</name>
<dbReference type="Gene3D" id="3.20.10.10">
    <property type="entry name" value="D-amino Acid Aminotransferase, subunit A, domain 2"/>
    <property type="match status" value="1"/>
</dbReference>
<dbReference type="PANTHER" id="PTHR11825:SF44">
    <property type="entry name" value="BRANCHED-CHAIN-AMINO-ACID AMINOTRANSFERASE"/>
    <property type="match status" value="1"/>
</dbReference>
<evidence type="ECO:0000256" key="1">
    <source>
        <dbReference type="ARBA" id="ARBA00001933"/>
    </source>
</evidence>
<dbReference type="EC" id="2.6.1.42" evidence="10"/>
<keyword evidence="5 10" id="KW-0808">Transferase</keyword>
<evidence type="ECO:0000256" key="6">
    <source>
        <dbReference type="ARBA" id="ARBA00022898"/>
    </source>
</evidence>
<evidence type="ECO:0000313" key="11">
    <source>
        <dbReference type="EMBL" id="CAD8253020.1"/>
    </source>
</evidence>
<dbReference type="InterPro" id="IPR043132">
    <property type="entry name" value="BCAT-like_C"/>
</dbReference>
<dbReference type="GO" id="GO:0009082">
    <property type="term" value="P:branched-chain amino acid biosynthetic process"/>
    <property type="evidence" value="ECO:0007669"/>
    <property type="project" value="UniProtKB-KW"/>
</dbReference>
<comment type="catalytic activity">
    <reaction evidence="10">
        <text>L-isoleucine + 2-oxoglutarate = (S)-3-methyl-2-oxopentanoate + L-glutamate</text>
        <dbReference type="Rhea" id="RHEA:24801"/>
        <dbReference type="ChEBI" id="CHEBI:16810"/>
        <dbReference type="ChEBI" id="CHEBI:29985"/>
        <dbReference type="ChEBI" id="CHEBI:35146"/>
        <dbReference type="ChEBI" id="CHEBI:58045"/>
        <dbReference type="EC" id="2.6.1.42"/>
    </reaction>
</comment>
<evidence type="ECO:0000256" key="5">
    <source>
        <dbReference type="ARBA" id="ARBA00022679"/>
    </source>
</evidence>
<keyword evidence="3 10" id="KW-0032">Aminotransferase</keyword>
<evidence type="ECO:0000256" key="3">
    <source>
        <dbReference type="ARBA" id="ARBA00022576"/>
    </source>
</evidence>
<dbReference type="InterPro" id="IPR018300">
    <property type="entry name" value="Aminotrans_IV_CS"/>
</dbReference>
<organism evidence="11">
    <name type="scientific">Pinguiococcus pyrenoidosus</name>
    <dbReference type="NCBI Taxonomy" id="172671"/>
    <lineage>
        <taxon>Eukaryota</taxon>
        <taxon>Sar</taxon>
        <taxon>Stramenopiles</taxon>
        <taxon>Ochrophyta</taxon>
        <taxon>Pinguiophyceae</taxon>
        <taxon>Pinguiochrysidales</taxon>
        <taxon>Pinguiochrysidaceae</taxon>
        <taxon>Pinguiococcus</taxon>
    </lineage>
</organism>
<dbReference type="GO" id="GO:0004084">
    <property type="term" value="F:branched-chain-amino-acid transaminase activity"/>
    <property type="evidence" value="ECO:0007669"/>
    <property type="project" value="UniProtKB-EC"/>
</dbReference>
<keyword evidence="4 10" id="KW-0028">Amino-acid biosynthesis</keyword>
<evidence type="ECO:0000256" key="7">
    <source>
        <dbReference type="ARBA" id="ARBA00023304"/>
    </source>
</evidence>
<dbReference type="InterPro" id="IPR005786">
    <property type="entry name" value="B_amino_transII"/>
</dbReference>
<protein>
    <recommendedName>
        <fullName evidence="10">Branched-chain-amino-acid aminotransferase</fullName>
        <ecNumber evidence="10">2.6.1.42</ecNumber>
    </recommendedName>
</protein>
<dbReference type="GO" id="GO:0008652">
    <property type="term" value="P:amino acid biosynthetic process"/>
    <property type="evidence" value="ECO:0007669"/>
    <property type="project" value="UniProtKB-KW"/>
</dbReference>
<keyword evidence="7 10" id="KW-0100">Branched-chain amino acid biosynthesis</keyword>
<dbReference type="Pfam" id="PF01063">
    <property type="entry name" value="Aminotran_4"/>
    <property type="match status" value="1"/>
</dbReference>
<comment type="catalytic activity">
    <reaction evidence="10">
        <text>L-valine + 2-oxoglutarate = 3-methyl-2-oxobutanoate + L-glutamate</text>
        <dbReference type="Rhea" id="RHEA:24813"/>
        <dbReference type="ChEBI" id="CHEBI:11851"/>
        <dbReference type="ChEBI" id="CHEBI:16810"/>
        <dbReference type="ChEBI" id="CHEBI:29985"/>
        <dbReference type="ChEBI" id="CHEBI:57762"/>
        <dbReference type="EC" id="2.6.1.42"/>
    </reaction>
</comment>
<proteinExistence type="inferred from homology"/>
<comment type="catalytic activity">
    <reaction evidence="10">
        <text>L-leucine + 2-oxoglutarate = 4-methyl-2-oxopentanoate + L-glutamate</text>
        <dbReference type="Rhea" id="RHEA:18321"/>
        <dbReference type="ChEBI" id="CHEBI:16810"/>
        <dbReference type="ChEBI" id="CHEBI:17865"/>
        <dbReference type="ChEBI" id="CHEBI:29985"/>
        <dbReference type="ChEBI" id="CHEBI:57427"/>
        <dbReference type="EC" id="2.6.1.42"/>
    </reaction>
</comment>
<accession>A0A7R9U2Z2</accession>
<dbReference type="PROSITE" id="PS00770">
    <property type="entry name" value="AA_TRANSFER_CLASS_4"/>
    <property type="match status" value="1"/>
</dbReference>
<sequence>MFSRLFSRSMALKRRALGTSAALDATKLRVVQTAERKPRKPKEQLSFGKDFTDHMLEIEWTETAGWHAPTITPFHSLQLSPAASSLHYALQCFEGMKAYKDAQGRIRLFRPEMNMKRMNNSMQRLTMPSFDGDELIKLLGELLKLEECWIPEGDGYSVYIRPSAISTTNVLGLAKVQSVLLYAILCPAGGYFANGFKGVKLLADTENIRAWPGGVGHAKLGANYGPTVLPGVRGFEEKGAAQVLWLFGEDHLCTEAGTSNVFFVIENAATRRLELITPPLSRGDILPGVTRDSILTLASGSDSRFQYDDVHCVERDISMSEILQASKEGRLKEGFGAGASWRTLPESHHLLLSQPCLLRPLPPARYCGGGNTHQHHLLQGRGDRLSHGRRGRSDFDKALQRHYGHSVWAD</sequence>
<dbReference type="AlphaFoldDB" id="A0A7R9U2Z2"/>
<comment type="similarity">
    <text evidence="2 8">Belongs to the class-IV pyridoxal-phosphate-dependent aminotransferase family.</text>
</comment>
<keyword evidence="6 9" id="KW-0663">Pyridoxal phosphate</keyword>
<dbReference type="EMBL" id="HBEA01003353">
    <property type="protein sequence ID" value="CAD8253020.1"/>
    <property type="molecule type" value="Transcribed_RNA"/>
</dbReference>
<dbReference type="InterPro" id="IPR036038">
    <property type="entry name" value="Aminotransferase-like"/>
</dbReference>
<evidence type="ECO:0000256" key="4">
    <source>
        <dbReference type="ARBA" id="ARBA00022605"/>
    </source>
</evidence>
<dbReference type="Gene3D" id="3.30.470.10">
    <property type="match status" value="1"/>
</dbReference>
<dbReference type="InterPro" id="IPR001544">
    <property type="entry name" value="Aminotrans_IV"/>
</dbReference>
<evidence type="ECO:0000256" key="8">
    <source>
        <dbReference type="RuleBase" id="RU004106"/>
    </source>
</evidence>
<dbReference type="SUPFAM" id="SSF56752">
    <property type="entry name" value="D-aminoacid aminotransferase-like PLP-dependent enzymes"/>
    <property type="match status" value="1"/>
</dbReference>
<comment type="cofactor">
    <cofactor evidence="1 9">
        <name>pyridoxal 5'-phosphate</name>
        <dbReference type="ChEBI" id="CHEBI:597326"/>
    </cofactor>
</comment>
<evidence type="ECO:0000256" key="10">
    <source>
        <dbReference type="RuleBase" id="RU004517"/>
    </source>
</evidence>
<dbReference type="InterPro" id="IPR043131">
    <property type="entry name" value="BCAT-like_N"/>
</dbReference>
<dbReference type="PANTHER" id="PTHR11825">
    <property type="entry name" value="SUBGROUP IIII AMINOTRANSFERASE"/>
    <property type="match status" value="1"/>
</dbReference>
<evidence type="ECO:0000256" key="2">
    <source>
        <dbReference type="ARBA" id="ARBA00009320"/>
    </source>
</evidence>
<evidence type="ECO:0000256" key="9">
    <source>
        <dbReference type="RuleBase" id="RU004516"/>
    </source>
</evidence>